<accession>A0AAE0YUH7</accession>
<dbReference type="InterPro" id="IPR002719">
    <property type="entry name" value="RB_B"/>
</dbReference>
<dbReference type="GO" id="GO:0031175">
    <property type="term" value="P:neuron projection development"/>
    <property type="evidence" value="ECO:0007669"/>
    <property type="project" value="TreeGrafter"/>
</dbReference>
<dbReference type="Pfam" id="PF11934">
    <property type="entry name" value="DUF3452"/>
    <property type="match status" value="1"/>
</dbReference>
<comment type="similarity">
    <text evidence="2">Belongs to the retinoblastoma protein (RB) family.</text>
</comment>
<feature type="compositionally biased region" description="Basic and acidic residues" evidence="8">
    <location>
        <begin position="7"/>
        <end position="28"/>
    </location>
</feature>
<dbReference type="SUPFAM" id="SSF47954">
    <property type="entry name" value="Cyclin-like"/>
    <property type="match status" value="2"/>
</dbReference>
<reference evidence="11" key="1">
    <citation type="journal article" date="2023" name="G3 (Bethesda)">
        <title>A reference genome for the long-term kleptoplast-retaining sea slug Elysia crispata morphotype clarki.</title>
        <authorList>
            <person name="Eastman K.E."/>
            <person name="Pendleton A.L."/>
            <person name="Shaikh M.A."/>
            <person name="Suttiyut T."/>
            <person name="Ogas R."/>
            <person name="Tomko P."/>
            <person name="Gavelis G."/>
            <person name="Widhalm J.R."/>
            <person name="Wisecaver J.H."/>
        </authorList>
    </citation>
    <scope>NUCLEOTIDE SEQUENCE</scope>
    <source>
        <strain evidence="11">ECLA1</strain>
    </source>
</reference>
<dbReference type="EMBL" id="JAWDGP010005418">
    <property type="protein sequence ID" value="KAK3757026.1"/>
    <property type="molecule type" value="Genomic_DNA"/>
</dbReference>
<keyword evidence="12" id="KW-1185">Reference proteome</keyword>
<dbReference type="Gene3D" id="1.10.472.10">
    <property type="entry name" value="Cyclin-like"/>
    <property type="match status" value="2"/>
</dbReference>
<feature type="compositionally biased region" description="Low complexity" evidence="8">
    <location>
        <begin position="631"/>
        <end position="643"/>
    </location>
</feature>
<evidence type="ECO:0000256" key="7">
    <source>
        <dbReference type="ARBA" id="ARBA00023306"/>
    </source>
</evidence>
<protein>
    <submittedName>
        <fullName evidence="11">Uncharacterized protein</fullName>
    </submittedName>
</protein>
<evidence type="ECO:0000259" key="9">
    <source>
        <dbReference type="SMART" id="SM01367"/>
    </source>
</evidence>
<keyword evidence="3" id="KW-0678">Repressor</keyword>
<proteinExistence type="inferred from homology"/>
<sequence>MASNGMHHGEPPEGTKDDPLSQTGHHESSPGQRVPVCSPNKERLHDENVEEFSKFCCLRSISKDVKQRACHYLQDFTQQELTNLLPGNKELFALIIYLAEIDTRLPYGTSDPHLKEGNLDPPSISVTDILQMTGVNINELFHTLNVIKEKTSLPKAVITHLKKMEKNYCVVAALYNTFESRLCQSVFRDIREDGEEDGFLPPIPETEGVSFRKRQCWALFLLSRYHLLRDNPELFLHFQLLLCCVEFVLRQTPSFLLNSPYDSIRFGCFSTQEAGITMLGKLAEKFQVASDGTLQLHLERTEPFFQSLLNKDGELDSDSLCEEYEKIYYKERDLHELQFLTKEPHLMPMPLNRINQPPSQSKPQAVGSMTPVRQAVSTVDSLHRNFGSGPVEPTERLCQYFQKCPQDPAPKIQSILKSCREQFVKAFQAKSSDEDSAVAEQRFTLGLKIYYIVLETLLNTESDRLTNQMLGTLLNKEDFHKSVLACSLEVILTTYGQSWSRTNDEVCMEESSMSFPWLLGVLSLQAFDFLKVIELFVKAERRLTADVVKHLQSVEVRILEEEAWKEDSRVFEALAEQRDAGQATPPRLVSPMSSPSKSQAGCPSPSRVAGNGHRSQLDLFLSPVKGNQHQSVSGVASSSSSSSTELPFANYSTSSSPSHSAINEDGGLPKLPSVPRQSQSLSKFINSVCRLGFSRMSKLCTQLECSKDLQHKIWTCLEHCVTKMPHLLKNRHLDQIIMCCIYGLCKVTEQNILFKDIVTLYRELPGAKQETCKEVFMSEGQYESIIAFYNNIFMLNIKPYILQFAPQASAKPKLSPMPKQPAASPHYSLPGNRNFIISPLKQSPFKAPQSPSKMTPTTKLLYSFPESIGGLDSAQKLKQFNHQLEMKQKNPASAKKRLNMDDIAPVPAKCPR</sequence>
<dbReference type="Pfam" id="PF01858">
    <property type="entry name" value="RB_A"/>
    <property type="match status" value="1"/>
</dbReference>
<dbReference type="PANTHER" id="PTHR13742">
    <property type="entry name" value="RETINOBLASTOMA-ASSOCIATED PROTEIN RB -RELATED"/>
    <property type="match status" value="1"/>
</dbReference>
<feature type="compositionally biased region" description="Polar residues" evidence="8">
    <location>
        <begin position="591"/>
        <end position="601"/>
    </location>
</feature>
<dbReference type="PANTHER" id="PTHR13742:SF36">
    <property type="entry name" value="RETINOBLASTOMA-ASSOCIATED PROTEIN"/>
    <property type="match status" value="1"/>
</dbReference>
<evidence type="ECO:0000256" key="4">
    <source>
        <dbReference type="ARBA" id="ARBA00023015"/>
    </source>
</evidence>
<feature type="region of interest" description="Disordered" evidence="8">
    <location>
        <begin position="630"/>
        <end position="669"/>
    </location>
</feature>
<evidence type="ECO:0000313" key="11">
    <source>
        <dbReference type="EMBL" id="KAK3757026.1"/>
    </source>
</evidence>
<dbReference type="GO" id="GO:0035189">
    <property type="term" value="C:Rb-E2F complex"/>
    <property type="evidence" value="ECO:0007669"/>
    <property type="project" value="TreeGrafter"/>
</dbReference>
<evidence type="ECO:0000256" key="6">
    <source>
        <dbReference type="ARBA" id="ARBA00023242"/>
    </source>
</evidence>
<dbReference type="Pfam" id="PF01857">
    <property type="entry name" value="RB_B"/>
    <property type="match status" value="1"/>
</dbReference>
<gene>
    <name evidence="11" type="ORF">RRG08_041802</name>
</gene>
<dbReference type="InterPro" id="IPR024599">
    <property type="entry name" value="RB_N"/>
</dbReference>
<organism evidence="11 12">
    <name type="scientific">Elysia crispata</name>
    <name type="common">lettuce slug</name>
    <dbReference type="NCBI Taxonomy" id="231223"/>
    <lineage>
        <taxon>Eukaryota</taxon>
        <taxon>Metazoa</taxon>
        <taxon>Spiralia</taxon>
        <taxon>Lophotrochozoa</taxon>
        <taxon>Mollusca</taxon>
        <taxon>Gastropoda</taxon>
        <taxon>Heterobranchia</taxon>
        <taxon>Euthyneura</taxon>
        <taxon>Panpulmonata</taxon>
        <taxon>Sacoglossa</taxon>
        <taxon>Placobranchoidea</taxon>
        <taxon>Plakobranchidae</taxon>
        <taxon>Elysia</taxon>
    </lineage>
</organism>
<dbReference type="GO" id="GO:0000977">
    <property type="term" value="F:RNA polymerase II transcription regulatory region sequence-specific DNA binding"/>
    <property type="evidence" value="ECO:0007669"/>
    <property type="project" value="TreeGrafter"/>
</dbReference>
<evidence type="ECO:0000256" key="8">
    <source>
        <dbReference type="SAM" id="MobiDB-lite"/>
    </source>
</evidence>
<dbReference type="SMART" id="SM01368">
    <property type="entry name" value="RB_A"/>
    <property type="match status" value="1"/>
</dbReference>
<dbReference type="InterPro" id="IPR002720">
    <property type="entry name" value="RB_A"/>
</dbReference>
<evidence type="ECO:0000256" key="1">
    <source>
        <dbReference type="ARBA" id="ARBA00004123"/>
    </source>
</evidence>
<keyword evidence="7" id="KW-0131">Cell cycle</keyword>
<evidence type="ECO:0000259" key="10">
    <source>
        <dbReference type="SMART" id="SM01368"/>
    </source>
</evidence>
<feature type="region of interest" description="Disordered" evidence="8">
    <location>
        <begin position="887"/>
        <end position="912"/>
    </location>
</feature>
<feature type="domain" description="Retinoblastoma-associated protein N-terminal" evidence="9">
    <location>
        <begin position="114"/>
        <end position="251"/>
    </location>
</feature>
<keyword evidence="4" id="KW-0805">Transcription regulation</keyword>
<evidence type="ECO:0000313" key="12">
    <source>
        <dbReference type="Proteomes" id="UP001283361"/>
    </source>
</evidence>
<feature type="region of interest" description="Disordered" evidence="8">
    <location>
        <begin position="577"/>
        <end position="611"/>
    </location>
</feature>
<dbReference type="GO" id="GO:2000134">
    <property type="term" value="P:negative regulation of G1/S transition of mitotic cell cycle"/>
    <property type="evidence" value="ECO:0007669"/>
    <property type="project" value="TreeGrafter"/>
</dbReference>
<dbReference type="InterPro" id="IPR036915">
    <property type="entry name" value="Cyclin-like_sf"/>
</dbReference>
<feature type="domain" description="Retinoblastoma-associated protein A-box" evidence="10">
    <location>
        <begin position="370"/>
        <end position="574"/>
    </location>
</feature>
<dbReference type="Pfam" id="PF08934">
    <property type="entry name" value="Rb_C"/>
    <property type="match status" value="1"/>
</dbReference>
<dbReference type="AlphaFoldDB" id="A0AAE0YUH7"/>
<comment type="caution">
    <text evidence="11">The sequence shown here is derived from an EMBL/GenBank/DDBJ whole genome shotgun (WGS) entry which is preliminary data.</text>
</comment>
<feature type="region of interest" description="Disordered" evidence="8">
    <location>
        <begin position="1"/>
        <end position="39"/>
    </location>
</feature>
<keyword evidence="5" id="KW-0804">Transcription</keyword>
<dbReference type="Proteomes" id="UP001283361">
    <property type="component" value="Unassembled WGS sequence"/>
</dbReference>
<name>A0AAE0YUH7_9GAST</name>
<feature type="compositionally biased region" description="Polar residues" evidence="8">
    <location>
        <begin position="650"/>
        <end position="661"/>
    </location>
</feature>
<evidence type="ECO:0000256" key="3">
    <source>
        <dbReference type="ARBA" id="ARBA00022491"/>
    </source>
</evidence>
<keyword evidence="6" id="KW-0539">Nucleus</keyword>
<dbReference type="InterPro" id="IPR015030">
    <property type="entry name" value="RB_C"/>
</dbReference>
<dbReference type="SMART" id="SM01367">
    <property type="entry name" value="DUF3452"/>
    <property type="match status" value="1"/>
</dbReference>
<dbReference type="GO" id="GO:0006357">
    <property type="term" value="P:regulation of transcription by RNA polymerase II"/>
    <property type="evidence" value="ECO:0007669"/>
    <property type="project" value="InterPro"/>
</dbReference>
<dbReference type="GO" id="GO:0000785">
    <property type="term" value="C:chromatin"/>
    <property type="evidence" value="ECO:0007669"/>
    <property type="project" value="TreeGrafter"/>
</dbReference>
<dbReference type="GO" id="GO:0048667">
    <property type="term" value="P:cell morphogenesis involved in neuron differentiation"/>
    <property type="evidence" value="ECO:0007669"/>
    <property type="project" value="TreeGrafter"/>
</dbReference>
<comment type="subcellular location">
    <subcellularLocation>
        <location evidence="1">Nucleus</location>
    </subcellularLocation>
</comment>
<evidence type="ECO:0000256" key="2">
    <source>
        <dbReference type="ARBA" id="ARBA00009475"/>
    </source>
</evidence>
<dbReference type="InterPro" id="IPR028309">
    <property type="entry name" value="RB_fam"/>
</dbReference>
<evidence type="ECO:0000256" key="5">
    <source>
        <dbReference type="ARBA" id="ARBA00023163"/>
    </source>
</evidence>
<dbReference type="Gene3D" id="1.10.472.140">
    <property type="match status" value="1"/>
</dbReference>